<evidence type="ECO:0000256" key="4">
    <source>
        <dbReference type="SAM" id="Phobius"/>
    </source>
</evidence>
<keyword evidence="4" id="KW-1133">Transmembrane helix</keyword>
<feature type="domain" description="Cytochrome c" evidence="5">
    <location>
        <begin position="157"/>
        <end position="255"/>
    </location>
</feature>
<dbReference type="PROSITE" id="PS51007">
    <property type="entry name" value="CYTC"/>
    <property type="match status" value="2"/>
</dbReference>
<dbReference type="AlphaFoldDB" id="A0A3B1CXL5"/>
<dbReference type="GO" id="GO:0046872">
    <property type="term" value="F:metal ion binding"/>
    <property type="evidence" value="ECO:0007669"/>
    <property type="project" value="UniProtKB-KW"/>
</dbReference>
<evidence type="ECO:0000259" key="5">
    <source>
        <dbReference type="PROSITE" id="PS51007"/>
    </source>
</evidence>
<reference evidence="6" key="1">
    <citation type="submission" date="2018-06" db="EMBL/GenBank/DDBJ databases">
        <authorList>
            <person name="Zhirakovskaya E."/>
        </authorList>
    </citation>
    <scope>NUCLEOTIDE SEQUENCE</scope>
</reference>
<dbReference type="InterPro" id="IPR050597">
    <property type="entry name" value="Cytochrome_c_Oxidase_Subunit"/>
</dbReference>
<evidence type="ECO:0000256" key="1">
    <source>
        <dbReference type="ARBA" id="ARBA00022617"/>
    </source>
</evidence>
<evidence type="ECO:0000313" key="6">
    <source>
        <dbReference type="EMBL" id="VAX21367.1"/>
    </source>
</evidence>
<dbReference type="PANTHER" id="PTHR33751">
    <property type="entry name" value="CBB3-TYPE CYTOCHROME C OXIDASE SUBUNIT FIXP"/>
    <property type="match status" value="1"/>
</dbReference>
<dbReference type="EMBL" id="UOGC01000118">
    <property type="protein sequence ID" value="VAX21367.1"/>
    <property type="molecule type" value="Genomic_DNA"/>
</dbReference>
<organism evidence="6">
    <name type="scientific">hydrothermal vent metagenome</name>
    <dbReference type="NCBI Taxonomy" id="652676"/>
    <lineage>
        <taxon>unclassified sequences</taxon>
        <taxon>metagenomes</taxon>
        <taxon>ecological metagenomes</taxon>
    </lineage>
</organism>
<proteinExistence type="predicted"/>
<dbReference type="PANTHER" id="PTHR33751:SF1">
    <property type="entry name" value="CBB3-TYPE CYTOCHROME C OXIDASE SUBUNIT FIXP"/>
    <property type="match status" value="1"/>
</dbReference>
<keyword evidence="1" id="KW-0349">Heme</keyword>
<evidence type="ECO:0000256" key="3">
    <source>
        <dbReference type="ARBA" id="ARBA00023004"/>
    </source>
</evidence>
<keyword evidence="4" id="KW-0472">Membrane</keyword>
<feature type="domain" description="Cytochrome c" evidence="5">
    <location>
        <begin position="38"/>
        <end position="134"/>
    </location>
</feature>
<keyword evidence="3" id="KW-0408">Iron</keyword>
<accession>A0A3B1CXL5</accession>
<sequence>MQEVKGVGHVMSKRFLFFAIFLLTAIFFLPRSAVAMTASVENGKKIYDVHCFQCHGFEGRGDGSAATYLARRPRDFTDGLYKLKTSPPNVSRVRDEDIYHAISNGMSSAGMPPWKNILSAQERWDLVAYLKSLTDLFDDTENPPPLNISGRIPYSKESVQRGEMAYRELKCPECHGPLGEGPPKKELKDDYGQRIWPRDLTRSWTFIGPYTPQAMYARITNGIPLTPMPAHVLPVFKDKLEGMRWDVVNYIMWLADTAEKRRAKQRMIISIIILVSLAVTAPYYIPYLRRRWAIRKIGRRS</sequence>
<dbReference type="InterPro" id="IPR036909">
    <property type="entry name" value="Cyt_c-like_dom_sf"/>
</dbReference>
<evidence type="ECO:0000256" key="2">
    <source>
        <dbReference type="ARBA" id="ARBA00022723"/>
    </source>
</evidence>
<dbReference type="Gene3D" id="1.10.760.10">
    <property type="entry name" value="Cytochrome c-like domain"/>
    <property type="match status" value="2"/>
</dbReference>
<name>A0A3B1CXL5_9ZZZZ</name>
<protein>
    <recommendedName>
        <fullName evidence="5">Cytochrome c domain-containing protein</fullName>
    </recommendedName>
</protein>
<gene>
    <name evidence="6" type="ORF">MNBD_NITROSPINAE01-1496</name>
</gene>
<feature type="transmembrane region" description="Helical" evidence="4">
    <location>
        <begin position="267"/>
        <end position="285"/>
    </location>
</feature>
<dbReference type="Pfam" id="PF00034">
    <property type="entry name" value="Cytochrom_C"/>
    <property type="match status" value="1"/>
</dbReference>
<dbReference type="InterPro" id="IPR009056">
    <property type="entry name" value="Cyt_c-like_dom"/>
</dbReference>
<dbReference type="GO" id="GO:0009055">
    <property type="term" value="F:electron transfer activity"/>
    <property type="evidence" value="ECO:0007669"/>
    <property type="project" value="InterPro"/>
</dbReference>
<keyword evidence="4" id="KW-0812">Transmembrane</keyword>
<keyword evidence="2" id="KW-0479">Metal-binding</keyword>
<dbReference type="SUPFAM" id="SSF46626">
    <property type="entry name" value="Cytochrome c"/>
    <property type="match status" value="2"/>
</dbReference>
<dbReference type="GO" id="GO:0020037">
    <property type="term" value="F:heme binding"/>
    <property type="evidence" value="ECO:0007669"/>
    <property type="project" value="InterPro"/>
</dbReference>